<dbReference type="InterPro" id="IPR016181">
    <property type="entry name" value="Acyl_CoA_acyltransferase"/>
</dbReference>
<evidence type="ECO:0000313" key="2">
    <source>
        <dbReference type="Proteomes" id="UP000249396"/>
    </source>
</evidence>
<sequence>MCDNEILQTKIFNSVHELPKEQWNGLLIGNSSTFSYDFLEIVETSQLNDFEYKYILFYDDDNSPVALTVFYTITTDIAIFSSGKLKSLLHSVRQVFPNFLKLRMLECGTPITLNSPPIVSNKKVPAFDIIRTLDKLLMKAAKENNNIIIVIRDFEPKTKPMQSNLSELGYCFVDGLPNTYIDIIWKNPKDYVSSMKSYYRSKLLRHLRKVEGQKLRYELVEDFADMAEVLCAQWLVVHNSADEFQREVLTPEFYRDLSIKMGDCSKVLLFYKQELLVGHALLLIDGDLLRWLYFGRNESTNDSLYIYAGHKVIETAINLGAKQLKLGLTTYSIKQDIGATVTSIKLAIKSKYFIINPFIKKIYQLINNTPVINNKSIFKNSLHTSKNS</sequence>
<name>A0A2W4RA04_9GAMM</name>
<dbReference type="EMBL" id="QJPH01000288">
    <property type="protein sequence ID" value="PZN80103.1"/>
    <property type="molecule type" value="Genomic_DNA"/>
</dbReference>
<dbReference type="SUPFAM" id="SSF55729">
    <property type="entry name" value="Acyl-CoA N-acyltransferases (Nat)"/>
    <property type="match status" value="1"/>
</dbReference>
<organism evidence="1 2">
    <name type="scientific">Candidatus Methylumidiphilus alinenensis</name>
    <dbReference type="NCBI Taxonomy" id="2202197"/>
    <lineage>
        <taxon>Bacteria</taxon>
        <taxon>Pseudomonadati</taxon>
        <taxon>Pseudomonadota</taxon>
        <taxon>Gammaproteobacteria</taxon>
        <taxon>Methylococcales</taxon>
        <taxon>Candidatus Methylumidiphilus</taxon>
    </lineage>
</organism>
<evidence type="ECO:0000313" key="1">
    <source>
        <dbReference type="EMBL" id="PZN80103.1"/>
    </source>
</evidence>
<proteinExistence type="predicted"/>
<gene>
    <name evidence="1" type="ORF">DM484_10530</name>
</gene>
<accession>A0A2W4RA04</accession>
<comment type="caution">
    <text evidence="1">The sequence shown here is derived from an EMBL/GenBank/DDBJ whole genome shotgun (WGS) entry which is preliminary data.</text>
</comment>
<dbReference type="Proteomes" id="UP000249396">
    <property type="component" value="Unassembled WGS sequence"/>
</dbReference>
<reference evidence="1 2" key="1">
    <citation type="journal article" date="2018" name="Aquat. Microb. Ecol.">
        <title>Gammaproteobacterial methanotrophs dominate.</title>
        <authorList>
            <person name="Rissanen A.J."/>
            <person name="Saarenheimo J."/>
            <person name="Tiirola M."/>
            <person name="Peura S."/>
            <person name="Aalto S.L."/>
            <person name="Karvinen A."/>
            <person name="Nykanen H."/>
        </authorList>
    </citation>
    <scope>NUCLEOTIDE SEQUENCE [LARGE SCALE GENOMIC DNA]</scope>
    <source>
        <strain evidence="1">AMbin10</strain>
    </source>
</reference>
<protein>
    <submittedName>
        <fullName evidence="1">Uncharacterized protein</fullName>
    </submittedName>
</protein>
<dbReference type="AlphaFoldDB" id="A0A2W4RA04"/>